<protein>
    <submittedName>
        <fullName evidence="2">Uncharacterized protein</fullName>
    </submittedName>
</protein>
<feature type="compositionally biased region" description="Basic and acidic residues" evidence="1">
    <location>
        <begin position="17"/>
        <end position="37"/>
    </location>
</feature>
<feature type="compositionally biased region" description="Polar residues" evidence="1">
    <location>
        <begin position="38"/>
        <end position="57"/>
    </location>
</feature>
<name>A0A6A4SXV3_SCOMX</name>
<gene>
    <name evidence="2" type="ORF">F2P81_008911</name>
</gene>
<organism evidence="2 3">
    <name type="scientific">Scophthalmus maximus</name>
    <name type="common">Turbot</name>
    <name type="synonym">Psetta maxima</name>
    <dbReference type="NCBI Taxonomy" id="52904"/>
    <lineage>
        <taxon>Eukaryota</taxon>
        <taxon>Metazoa</taxon>
        <taxon>Chordata</taxon>
        <taxon>Craniata</taxon>
        <taxon>Vertebrata</taxon>
        <taxon>Euteleostomi</taxon>
        <taxon>Actinopterygii</taxon>
        <taxon>Neopterygii</taxon>
        <taxon>Teleostei</taxon>
        <taxon>Neoteleostei</taxon>
        <taxon>Acanthomorphata</taxon>
        <taxon>Carangaria</taxon>
        <taxon>Pleuronectiformes</taxon>
        <taxon>Pleuronectoidei</taxon>
        <taxon>Scophthalmidae</taxon>
        <taxon>Scophthalmus</taxon>
    </lineage>
</organism>
<feature type="region of interest" description="Disordered" evidence="1">
    <location>
        <begin position="1"/>
        <end position="57"/>
    </location>
</feature>
<dbReference type="AlphaFoldDB" id="A0A6A4SXV3"/>
<accession>A0A6A4SXV3</accession>
<evidence type="ECO:0000313" key="2">
    <source>
        <dbReference type="EMBL" id="KAF0038427.1"/>
    </source>
</evidence>
<dbReference type="EMBL" id="VEVO01000008">
    <property type="protein sequence ID" value="KAF0038427.1"/>
    <property type="molecule type" value="Genomic_DNA"/>
</dbReference>
<sequence length="113" mass="12407">MFKHPHLLRNLCSGSDTSDKDNIPTLAKTRENKRVLSDSDSSGMPLRNTTSISSSPSLKCDAKNVQFLHIKIPSISTGEKLTRQGSSPAVHHATEPFVLVQVTHPHLIAKLQK</sequence>
<reference evidence="2 3" key="1">
    <citation type="submission" date="2019-06" db="EMBL/GenBank/DDBJ databases">
        <title>Draft genomes of female and male turbot (Scophthalmus maximus).</title>
        <authorList>
            <person name="Xu H."/>
            <person name="Xu X.-W."/>
            <person name="Shao C."/>
            <person name="Chen S."/>
        </authorList>
    </citation>
    <scope>NUCLEOTIDE SEQUENCE [LARGE SCALE GENOMIC DNA]</scope>
    <source>
        <strain evidence="2">Ysfricsl-2016a</strain>
        <tissue evidence="2">Blood</tissue>
    </source>
</reference>
<evidence type="ECO:0000256" key="1">
    <source>
        <dbReference type="SAM" id="MobiDB-lite"/>
    </source>
</evidence>
<proteinExistence type="predicted"/>
<evidence type="ECO:0000313" key="3">
    <source>
        <dbReference type="Proteomes" id="UP000438429"/>
    </source>
</evidence>
<dbReference type="Proteomes" id="UP000438429">
    <property type="component" value="Unassembled WGS sequence"/>
</dbReference>
<comment type="caution">
    <text evidence="2">The sequence shown here is derived from an EMBL/GenBank/DDBJ whole genome shotgun (WGS) entry which is preliminary data.</text>
</comment>